<evidence type="ECO:0000313" key="2">
    <source>
        <dbReference type="Proteomes" id="UP001177021"/>
    </source>
</evidence>
<name>A0ACB0LH37_TRIPR</name>
<sequence length="404" mass="44422">MAVLLPSTPTILSTPFLNRTTTHFPLLPHSHTFSPSTKRFLRGSLSVSRFGFQPGFSPQPDNAEFVIREFFNRAEGFLYTIADAAVLSSDTVVNTAIATAKQDKDWLSLITNYVETVLKVLKYGLSTLHVPYAYGFAIIILAALVNAAIFPLVRKQVEYDMAMQSLQPQLEAILKQYAGDQDTIAFETARLYKSTNINPVPGFLPVPLTIAVWIGLYQAFSKMADGGPLSEGFFWIPSLSGPTTVAAQQNGNGISWLFTFVDGRPLLGWPDTLAYLVLPVLLVVSQYISLQIIPSSEGPSIYAKALREGDASFSISLSFGRKDTDPNEKSSQEAFDVNFQDTDPNVESSKVLDNVLMSLVIGCFALLVPSGLTLYWFTDNVLNTLQQIWLRKLGGAKLPETSSR</sequence>
<protein>
    <submittedName>
        <fullName evidence="1">Uncharacterized protein</fullName>
    </submittedName>
</protein>
<evidence type="ECO:0000313" key="1">
    <source>
        <dbReference type="EMBL" id="CAJ2667958.1"/>
    </source>
</evidence>
<dbReference type="Proteomes" id="UP001177021">
    <property type="component" value="Unassembled WGS sequence"/>
</dbReference>
<proteinExistence type="predicted"/>
<reference evidence="1" key="1">
    <citation type="submission" date="2023-10" db="EMBL/GenBank/DDBJ databases">
        <authorList>
            <person name="Rodriguez Cubillos JULIANA M."/>
            <person name="De Vega J."/>
        </authorList>
    </citation>
    <scope>NUCLEOTIDE SEQUENCE</scope>
</reference>
<dbReference type="EMBL" id="CASHSV030000513">
    <property type="protein sequence ID" value="CAJ2667958.1"/>
    <property type="molecule type" value="Genomic_DNA"/>
</dbReference>
<accession>A0ACB0LH37</accession>
<organism evidence="1 2">
    <name type="scientific">Trifolium pratense</name>
    <name type="common">Red clover</name>
    <dbReference type="NCBI Taxonomy" id="57577"/>
    <lineage>
        <taxon>Eukaryota</taxon>
        <taxon>Viridiplantae</taxon>
        <taxon>Streptophyta</taxon>
        <taxon>Embryophyta</taxon>
        <taxon>Tracheophyta</taxon>
        <taxon>Spermatophyta</taxon>
        <taxon>Magnoliopsida</taxon>
        <taxon>eudicotyledons</taxon>
        <taxon>Gunneridae</taxon>
        <taxon>Pentapetalae</taxon>
        <taxon>rosids</taxon>
        <taxon>fabids</taxon>
        <taxon>Fabales</taxon>
        <taxon>Fabaceae</taxon>
        <taxon>Papilionoideae</taxon>
        <taxon>50 kb inversion clade</taxon>
        <taxon>NPAAA clade</taxon>
        <taxon>Hologalegina</taxon>
        <taxon>IRL clade</taxon>
        <taxon>Trifolieae</taxon>
        <taxon>Trifolium</taxon>
    </lineage>
</organism>
<gene>
    <name evidence="1" type="ORF">MILVUS5_LOCUS32456</name>
</gene>
<keyword evidence="2" id="KW-1185">Reference proteome</keyword>
<comment type="caution">
    <text evidence="1">The sequence shown here is derived from an EMBL/GenBank/DDBJ whole genome shotgun (WGS) entry which is preliminary data.</text>
</comment>